<accession>A0A238LIS5</accession>
<sequence length="257" mass="26471">MLRAALSSSALTAPPRAVIWIGFYGAVGFGWLALFWAVQGQAEPAPGFWASLCIGAGEARLGALWAMWGLMAAAMMLPTFAPALATFLDLGHAGATRIRDAAALTGGYLGVWLGAALAGAVAQQALGSLGLLSEGGSLRGGFAAVLLLGAGLYQLSPAKAACLAKCRMPLTFFMGRWRPGAAHAARMGAELGVVCLGCCWALMALGFVGGTMNLLWMGAATLFMIFEKLPDIGRWLTRPSGWALIVAAGVQALVTAL</sequence>
<proteinExistence type="predicted"/>
<dbReference type="EMBL" id="FXZK01000010">
    <property type="protein sequence ID" value="SMY09528.1"/>
    <property type="molecule type" value="Genomic_DNA"/>
</dbReference>
<dbReference type="Proteomes" id="UP000201613">
    <property type="component" value="Unassembled WGS sequence"/>
</dbReference>
<dbReference type="OrthoDB" id="164118at2"/>
<dbReference type="RefSeq" id="WP_093993713.1">
    <property type="nucleotide sequence ID" value="NZ_FXZK01000010.1"/>
</dbReference>
<gene>
    <name evidence="2" type="ORF">LOM8899_03695</name>
</gene>
<evidence type="ECO:0000256" key="1">
    <source>
        <dbReference type="SAM" id="Phobius"/>
    </source>
</evidence>
<organism evidence="2 3">
    <name type="scientific">Flavimaricola marinus</name>
    <dbReference type="NCBI Taxonomy" id="1819565"/>
    <lineage>
        <taxon>Bacteria</taxon>
        <taxon>Pseudomonadati</taxon>
        <taxon>Pseudomonadota</taxon>
        <taxon>Alphaproteobacteria</taxon>
        <taxon>Rhodobacterales</taxon>
        <taxon>Paracoccaceae</taxon>
        <taxon>Flavimaricola</taxon>
    </lineage>
</organism>
<dbReference type="AlphaFoldDB" id="A0A238LIS5"/>
<protein>
    <recommendedName>
        <fullName evidence="4">Metal-binding integral membrane protein</fullName>
    </recommendedName>
</protein>
<keyword evidence="1" id="KW-0812">Transmembrane</keyword>
<name>A0A238LIS5_9RHOB</name>
<dbReference type="InterPro" id="IPR018688">
    <property type="entry name" value="PpoB2-like"/>
</dbReference>
<feature type="transmembrane region" description="Helical" evidence="1">
    <location>
        <begin position="102"/>
        <end position="122"/>
    </location>
</feature>
<reference evidence="2 3" key="1">
    <citation type="submission" date="2017-05" db="EMBL/GenBank/DDBJ databases">
        <authorList>
            <person name="Song R."/>
            <person name="Chenine A.L."/>
            <person name="Ruprecht R.M."/>
        </authorList>
    </citation>
    <scope>NUCLEOTIDE SEQUENCE [LARGE SCALE GENOMIC DNA]</scope>
    <source>
        <strain evidence="2 3">CECT 8899</strain>
    </source>
</reference>
<keyword evidence="3" id="KW-1185">Reference proteome</keyword>
<feature type="transmembrane region" description="Helical" evidence="1">
    <location>
        <begin position="187"/>
        <end position="208"/>
    </location>
</feature>
<evidence type="ECO:0000313" key="2">
    <source>
        <dbReference type="EMBL" id="SMY09528.1"/>
    </source>
</evidence>
<keyword evidence="1" id="KW-0472">Membrane</keyword>
<evidence type="ECO:0000313" key="3">
    <source>
        <dbReference type="Proteomes" id="UP000201613"/>
    </source>
</evidence>
<feature type="transmembrane region" description="Helical" evidence="1">
    <location>
        <begin position="142"/>
        <end position="166"/>
    </location>
</feature>
<evidence type="ECO:0008006" key="4">
    <source>
        <dbReference type="Google" id="ProtNLM"/>
    </source>
</evidence>
<feature type="transmembrane region" description="Helical" evidence="1">
    <location>
        <begin position="17"/>
        <end position="38"/>
    </location>
</feature>
<keyword evidence="1" id="KW-1133">Transmembrane helix</keyword>
<dbReference type="Pfam" id="PF09948">
    <property type="entry name" value="PpoB2"/>
    <property type="match status" value="1"/>
</dbReference>
<feature type="transmembrane region" description="Helical" evidence="1">
    <location>
        <begin position="65"/>
        <end position="90"/>
    </location>
</feature>